<dbReference type="Gene3D" id="3.40.190.10">
    <property type="entry name" value="Periplasmic binding protein-like II"/>
    <property type="match status" value="1"/>
</dbReference>
<dbReference type="PANTHER" id="PTHR42928:SF5">
    <property type="entry name" value="BLR1237 PROTEIN"/>
    <property type="match status" value="1"/>
</dbReference>
<dbReference type="PIRSF" id="PIRSF017082">
    <property type="entry name" value="YflP"/>
    <property type="match status" value="1"/>
</dbReference>
<dbReference type="Gene3D" id="3.40.190.150">
    <property type="entry name" value="Bordetella uptake gene, domain 1"/>
    <property type="match status" value="1"/>
</dbReference>
<sequence>MNAVQDMRLAASPFSASRRGFLTIAAAALCAGALWANPAAAAADYPAGKPINLVVPFPAGGGTDFIGRLLAAELGKILQTTVVVENKGGANSNIGTAYVTQAKPDGYTLLLSGVGMATNQALYSRLPYRLDQLEQIAILAYGVDVLVTAPTFPAKTYAEFVERVRKEPGKLSYASSGNGTSGHLGMEMLKMRAQLDMMHVPYNGGSAAINDVLAGRVDTLFVNQDTVLPHVRAGKLRALAIGSAERNPVFPDTPTLAESGVTGFSSEYWFGLSAPAGLPDDVSQKLFEATRTAMQSPQIREKLTAVGLVIPTLTDNKQYAELVNGEVAKWGEVVRASGARID</sequence>
<accession>A0A6S7AQF4</accession>
<dbReference type="PROSITE" id="PS51318">
    <property type="entry name" value="TAT"/>
    <property type="match status" value="1"/>
</dbReference>
<dbReference type="InterPro" id="IPR006311">
    <property type="entry name" value="TAT_signal"/>
</dbReference>
<comment type="similarity">
    <text evidence="1">Belongs to the UPF0065 (bug) family.</text>
</comment>
<organism evidence="3 4">
    <name type="scientific">Achromobacter kerstersii</name>
    <dbReference type="NCBI Taxonomy" id="1353890"/>
    <lineage>
        <taxon>Bacteria</taxon>
        <taxon>Pseudomonadati</taxon>
        <taxon>Pseudomonadota</taxon>
        <taxon>Betaproteobacteria</taxon>
        <taxon>Burkholderiales</taxon>
        <taxon>Alcaligenaceae</taxon>
        <taxon>Achromobacter</taxon>
    </lineage>
</organism>
<proteinExistence type="inferred from homology"/>
<dbReference type="InterPro" id="IPR042100">
    <property type="entry name" value="Bug_dom1"/>
</dbReference>
<keyword evidence="2" id="KW-0732">Signal</keyword>
<dbReference type="CDD" id="cd13578">
    <property type="entry name" value="PBP2_Bug27"/>
    <property type="match status" value="1"/>
</dbReference>
<reference evidence="3 4" key="1">
    <citation type="submission" date="2020-04" db="EMBL/GenBank/DDBJ databases">
        <authorList>
            <person name="De Canck E."/>
        </authorList>
    </citation>
    <scope>NUCLEOTIDE SEQUENCE [LARGE SCALE GENOMIC DNA]</scope>
    <source>
        <strain evidence="3 4">LMG 3441</strain>
    </source>
</reference>
<protein>
    <submittedName>
        <fullName evidence="3">Uncharacterized protein</fullName>
    </submittedName>
</protein>
<evidence type="ECO:0000256" key="2">
    <source>
        <dbReference type="SAM" id="SignalP"/>
    </source>
</evidence>
<feature type="signal peptide" evidence="2">
    <location>
        <begin position="1"/>
        <end position="41"/>
    </location>
</feature>
<name>A0A6S7AQF4_9BURK</name>
<dbReference type="RefSeq" id="WP_254600690.1">
    <property type="nucleotide sequence ID" value="NZ_CADIJQ010000009.1"/>
</dbReference>
<dbReference type="SUPFAM" id="SSF53850">
    <property type="entry name" value="Periplasmic binding protein-like II"/>
    <property type="match status" value="1"/>
</dbReference>
<gene>
    <name evidence="3" type="ORF">LMG3441_04616</name>
</gene>
<feature type="chain" id="PRO_5028924116" evidence="2">
    <location>
        <begin position="42"/>
        <end position="342"/>
    </location>
</feature>
<dbReference type="InterPro" id="IPR005064">
    <property type="entry name" value="BUG"/>
</dbReference>
<dbReference type="EMBL" id="CADIJQ010000009">
    <property type="protein sequence ID" value="CAB3730431.1"/>
    <property type="molecule type" value="Genomic_DNA"/>
</dbReference>
<evidence type="ECO:0000256" key="1">
    <source>
        <dbReference type="ARBA" id="ARBA00006987"/>
    </source>
</evidence>
<dbReference type="AlphaFoldDB" id="A0A6S7AQF4"/>
<evidence type="ECO:0000313" key="4">
    <source>
        <dbReference type="Proteomes" id="UP000494269"/>
    </source>
</evidence>
<dbReference type="PANTHER" id="PTHR42928">
    <property type="entry name" value="TRICARBOXYLATE-BINDING PROTEIN"/>
    <property type="match status" value="1"/>
</dbReference>
<dbReference type="Proteomes" id="UP000494269">
    <property type="component" value="Unassembled WGS sequence"/>
</dbReference>
<evidence type="ECO:0000313" key="3">
    <source>
        <dbReference type="EMBL" id="CAB3730431.1"/>
    </source>
</evidence>
<keyword evidence="4" id="KW-1185">Reference proteome</keyword>
<dbReference type="Pfam" id="PF03401">
    <property type="entry name" value="TctC"/>
    <property type="match status" value="1"/>
</dbReference>